<dbReference type="Pfam" id="PF01569">
    <property type="entry name" value="PAP2"/>
    <property type="match status" value="1"/>
</dbReference>
<feature type="transmembrane region" description="Helical" evidence="1">
    <location>
        <begin position="111"/>
        <end position="131"/>
    </location>
</feature>
<keyword evidence="1" id="KW-0472">Membrane</keyword>
<feature type="domain" description="Phosphatidic acid phosphatase type 2/haloperoxidase" evidence="2">
    <location>
        <begin position="63"/>
        <end position="178"/>
    </location>
</feature>
<name>A0ABS3M3P2_9BACT</name>
<dbReference type="SMART" id="SM00014">
    <property type="entry name" value="acidPPc"/>
    <property type="match status" value="1"/>
</dbReference>
<gene>
    <name evidence="3" type="ORF">JHU38_03180</name>
</gene>
<feature type="transmembrane region" description="Helical" evidence="1">
    <location>
        <begin position="138"/>
        <end position="157"/>
    </location>
</feature>
<dbReference type="InterPro" id="IPR000326">
    <property type="entry name" value="PAP2/HPO"/>
</dbReference>
<evidence type="ECO:0000313" key="3">
    <source>
        <dbReference type="EMBL" id="MBO1362790.1"/>
    </source>
</evidence>
<keyword evidence="1" id="KW-1133">Transmembrane helix</keyword>
<dbReference type="PANTHER" id="PTHR14969:SF13">
    <property type="entry name" value="AT30094P"/>
    <property type="match status" value="1"/>
</dbReference>
<evidence type="ECO:0000313" key="4">
    <source>
        <dbReference type="Proteomes" id="UP000664265"/>
    </source>
</evidence>
<reference evidence="3 4" key="1">
    <citation type="submission" date="2021-01" db="EMBL/GenBank/DDBJ databases">
        <title>Prevotella A2931 sp. nov.</title>
        <authorList>
            <person name="Buhl M."/>
            <person name="Oberhettinger P."/>
        </authorList>
    </citation>
    <scope>NUCLEOTIDE SEQUENCE [LARGE SCALE GENOMIC DNA]</scope>
    <source>
        <strain evidence="3 4">A2931</strain>
    </source>
</reference>
<proteinExistence type="predicted"/>
<organism evidence="3 4">
    <name type="scientific">Prevotella illustrans</name>
    <dbReference type="NCBI Taxonomy" id="2800387"/>
    <lineage>
        <taxon>Bacteria</taxon>
        <taxon>Pseudomonadati</taxon>
        <taxon>Bacteroidota</taxon>
        <taxon>Bacteroidia</taxon>
        <taxon>Bacteroidales</taxon>
        <taxon>Prevotellaceae</taxon>
        <taxon>Prevotella</taxon>
    </lineage>
</organism>
<dbReference type="SUPFAM" id="SSF48317">
    <property type="entry name" value="Acid phosphatase/Vanadium-dependent haloperoxidase"/>
    <property type="match status" value="1"/>
</dbReference>
<comment type="caution">
    <text evidence="3">The sequence shown here is derived from an EMBL/GenBank/DDBJ whole genome shotgun (WGS) entry which is preliminary data.</text>
</comment>
<dbReference type="PANTHER" id="PTHR14969">
    <property type="entry name" value="SPHINGOSINE-1-PHOSPHATE PHOSPHOHYDROLASE"/>
    <property type="match status" value="1"/>
</dbReference>
<keyword evidence="1" id="KW-0812">Transmembrane</keyword>
<feature type="transmembrane region" description="Helical" evidence="1">
    <location>
        <begin position="209"/>
        <end position="230"/>
    </location>
</feature>
<dbReference type="Proteomes" id="UP000664265">
    <property type="component" value="Unassembled WGS sequence"/>
</dbReference>
<accession>A0ABS3M3P2</accession>
<sequence>MDLSAVLRWDKDLLLALNGSDSVFMDGVMTTLTSGWLWIPLYLAFFYVIVKNNDTMAQIMLALGGAVLCILVADGVTDGIVKPLVGRLRPCNDLSLKYIVDTVPGIFDKNFSFFSAHAANICAMATFFSLLIRDWRLVVGLALWAVASCYTRLYLGMHYPSDILVGILFGGFVGYFSYRTYIYFYTMVTPHTTYVSTQYTSSGYNLTDVDIILTVLSLLFLSSVFLSLILL</sequence>
<dbReference type="InterPro" id="IPR036938">
    <property type="entry name" value="PAP2/HPO_sf"/>
</dbReference>
<protein>
    <submittedName>
        <fullName evidence="3">Phosphatase PAP2 family protein</fullName>
    </submittedName>
</protein>
<evidence type="ECO:0000256" key="1">
    <source>
        <dbReference type="SAM" id="Phobius"/>
    </source>
</evidence>
<dbReference type="Gene3D" id="1.20.144.10">
    <property type="entry name" value="Phosphatidic acid phosphatase type 2/haloperoxidase"/>
    <property type="match status" value="1"/>
</dbReference>
<feature type="transmembrane region" description="Helical" evidence="1">
    <location>
        <begin position="163"/>
        <end position="188"/>
    </location>
</feature>
<dbReference type="EMBL" id="JAERMS010000005">
    <property type="protein sequence ID" value="MBO1362790.1"/>
    <property type="molecule type" value="Genomic_DNA"/>
</dbReference>
<keyword evidence="4" id="KW-1185">Reference proteome</keyword>
<evidence type="ECO:0000259" key="2">
    <source>
        <dbReference type="SMART" id="SM00014"/>
    </source>
</evidence>
<feature type="transmembrane region" description="Helical" evidence="1">
    <location>
        <begin position="28"/>
        <end position="50"/>
    </location>
</feature>